<evidence type="ECO:0000313" key="4">
    <source>
        <dbReference type="Proteomes" id="UP000198683"/>
    </source>
</evidence>
<dbReference type="AlphaFoldDB" id="A0A1G9KGA6"/>
<dbReference type="EMBL" id="FNFB01000022">
    <property type="protein sequence ID" value="SDL48731.1"/>
    <property type="molecule type" value="Genomic_DNA"/>
</dbReference>
<keyword evidence="4" id="KW-1185">Reference proteome</keyword>
<accession>A0A1G9KGA6</accession>
<keyword evidence="2" id="KW-0472">Membrane</keyword>
<dbReference type="STRING" id="683260.SAMN05421874_12293"/>
<feature type="transmembrane region" description="Helical" evidence="2">
    <location>
        <begin position="120"/>
        <end position="144"/>
    </location>
</feature>
<feature type="compositionally biased region" description="Pro residues" evidence="1">
    <location>
        <begin position="80"/>
        <end position="89"/>
    </location>
</feature>
<protein>
    <recommendedName>
        <fullName evidence="5">DUF4190 domain-containing protein</fullName>
    </recommendedName>
</protein>
<feature type="region of interest" description="Disordered" evidence="1">
    <location>
        <begin position="1"/>
        <end position="102"/>
    </location>
</feature>
<gene>
    <name evidence="3" type="ORF">SAMN05421874_12293</name>
</gene>
<feature type="compositionally biased region" description="Low complexity" evidence="1">
    <location>
        <begin position="67"/>
        <end position="76"/>
    </location>
</feature>
<proteinExistence type="predicted"/>
<feature type="transmembrane region" description="Helical" evidence="2">
    <location>
        <begin position="153"/>
        <end position="174"/>
    </location>
</feature>
<organism evidence="3 4">
    <name type="scientific">Nonomuraea maritima</name>
    <dbReference type="NCBI Taxonomy" id="683260"/>
    <lineage>
        <taxon>Bacteria</taxon>
        <taxon>Bacillati</taxon>
        <taxon>Actinomycetota</taxon>
        <taxon>Actinomycetes</taxon>
        <taxon>Streptosporangiales</taxon>
        <taxon>Streptosporangiaceae</taxon>
        <taxon>Nonomuraea</taxon>
    </lineage>
</organism>
<evidence type="ECO:0000256" key="2">
    <source>
        <dbReference type="SAM" id="Phobius"/>
    </source>
</evidence>
<dbReference type="Proteomes" id="UP000198683">
    <property type="component" value="Unassembled WGS sequence"/>
</dbReference>
<sequence length="202" mass="20700">MFQVPGGTPPYPGWENHPPQDEGPVRQGPSRFEEPEAAAHDTPGQGEGGGGVPPYGSAPRDEGPAVPGTTPSSPYGGAPGYPPPPPPGSPYGGPGGGYGPPRQGSGLATASLVLGVASPFLVFVCFTGVITAILSIIFGCVALAKRVGRGRAIAGIVISALSLVLFAIVAIWFWNVVEACAHLPTPEADRCVQERLPWTESR</sequence>
<evidence type="ECO:0000256" key="1">
    <source>
        <dbReference type="SAM" id="MobiDB-lite"/>
    </source>
</evidence>
<keyword evidence="2" id="KW-0812">Transmembrane</keyword>
<reference evidence="3 4" key="1">
    <citation type="submission" date="2016-10" db="EMBL/GenBank/DDBJ databases">
        <authorList>
            <person name="de Groot N.N."/>
        </authorList>
    </citation>
    <scope>NUCLEOTIDE SEQUENCE [LARGE SCALE GENOMIC DNA]</scope>
    <source>
        <strain evidence="3 4">CGMCC 4.5681</strain>
    </source>
</reference>
<keyword evidence="2" id="KW-1133">Transmembrane helix</keyword>
<evidence type="ECO:0000313" key="3">
    <source>
        <dbReference type="EMBL" id="SDL48731.1"/>
    </source>
</evidence>
<name>A0A1G9KGA6_9ACTN</name>
<feature type="compositionally biased region" description="Gly residues" evidence="1">
    <location>
        <begin position="90"/>
        <end position="99"/>
    </location>
</feature>
<evidence type="ECO:0008006" key="5">
    <source>
        <dbReference type="Google" id="ProtNLM"/>
    </source>
</evidence>